<reference evidence="2" key="1">
    <citation type="journal article" date="2014" name="Int. J. Syst. Evol. Microbiol.">
        <title>Complete genome sequence of Corynebacterium casei LMG S-19264T (=DSM 44701T), isolated from a smear-ripened cheese.</title>
        <authorList>
            <consortium name="US DOE Joint Genome Institute (JGI-PGF)"/>
            <person name="Walter F."/>
            <person name="Albersmeier A."/>
            <person name="Kalinowski J."/>
            <person name="Ruckert C."/>
        </authorList>
    </citation>
    <scope>NUCLEOTIDE SEQUENCE</scope>
    <source>
        <strain evidence="2">JCM 4790</strain>
    </source>
</reference>
<sequence length="240" mass="26720">MAKNSPLDQLELDILDESVTTQKLLKLVVVIGGRAFSEPLRQWALNELRGYEGPIEEIPSYRIVVAPIQGDSRSSYWIGRGETISALELPDFAQDLISEQLPIRFGVAKIQNLIDTADDKRKVKVSLPGGAELARTMTYERREQGVIVESLYWAVHVSALQDILEQVRNRLLEFIAELRATATPGTVDPTVEQVHTAVQNIHITVGDNSPVNLNAPITPEKKSARVRIPSISRRSRFFGA</sequence>
<evidence type="ECO:0000313" key="3">
    <source>
        <dbReference type="Proteomes" id="UP000619244"/>
    </source>
</evidence>
<dbReference type="RefSeq" id="WP_190194918.1">
    <property type="nucleotide sequence ID" value="NZ_BMVU01000088.1"/>
</dbReference>
<dbReference type="AlphaFoldDB" id="A0A918P1V8"/>
<name>A0A918P1V8_9ACTN</name>
<proteinExistence type="predicted"/>
<dbReference type="InterPro" id="IPR041304">
    <property type="entry name" value="AbiTii"/>
</dbReference>
<gene>
    <name evidence="2" type="ORF">GCM10010358_76750</name>
</gene>
<dbReference type="Pfam" id="PF18864">
    <property type="entry name" value="AbiTii"/>
    <property type="match status" value="1"/>
</dbReference>
<dbReference type="EMBL" id="BMVU01000088">
    <property type="protein sequence ID" value="GGY13135.1"/>
    <property type="molecule type" value="Genomic_DNA"/>
</dbReference>
<accession>A0A918P1V8</accession>
<dbReference type="Proteomes" id="UP000619244">
    <property type="component" value="Unassembled WGS sequence"/>
</dbReference>
<keyword evidence="3" id="KW-1185">Reference proteome</keyword>
<comment type="caution">
    <text evidence="2">The sequence shown here is derived from an EMBL/GenBank/DDBJ whole genome shotgun (WGS) entry which is preliminary data.</text>
</comment>
<feature type="domain" description="AbiTii" evidence="1">
    <location>
        <begin position="7"/>
        <end position="184"/>
    </location>
</feature>
<evidence type="ECO:0000259" key="1">
    <source>
        <dbReference type="Pfam" id="PF18864"/>
    </source>
</evidence>
<evidence type="ECO:0000313" key="2">
    <source>
        <dbReference type="EMBL" id="GGY13135.1"/>
    </source>
</evidence>
<reference evidence="2" key="2">
    <citation type="submission" date="2020-09" db="EMBL/GenBank/DDBJ databases">
        <authorList>
            <person name="Sun Q."/>
            <person name="Ohkuma M."/>
        </authorList>
    </citation>
    <scope>NUCLEOTIDE SEQUENCE</scope>
    <source>
        <strain evidence="2">JCM 4790</strain>
    </source>
</reference>
<organism evidence="2 3">
    <name type="scientific">Streptomyces minutiscleroticus</name>
    <dbReference type="NCBI Taxonomy" id="68238"/>
    <lineage>
        <taxon>Bacteria</taxon>
        <taxon>Bacillati</taxon>
        <taxon>Actinomycetota</taxon>
        <taxon>Actinomycetes</taxon>
        <taxon>Kitasatosporales</taxon>
        <taxon>Streptomycetaceae</taxon>
        <taxon>Streptomyces</taxon>
    </lineage>
</organism>
<protein>
    <recommendedName>
        <fullName evidence="1">AbiTii domain-containing protein</fullName>
    </recommendedName>
</protein>